<dbReference type="InterPro" id="IPR036388">
    <property type="entry name" value="WH-like_DNA-bd_sf"/>
</dbReference>
<feature type="compositionally biased region" description="Basic and acidic residues" evidence="4">
    <location>
        <begin position="234"/>
        <end position="251"/>
    </location>
</feature>
<dbReference type="InterPro" id="IPR016461">
    <property type="entry name" value="COMT-like"/>
</dbReference>
<dbReference type="PANTHER" id="PTHR43712:SF2">
    <property type="entry name" value="O-METHYLTRANSFERASE CICE"/>
    <property type="match status" value="1"/>
</dbReference>
<organism evidence="6">
    <name type="scientific">Lotharella globosa</name>
    <dbReference type="NCBI Taxonomy" id="91324"/>
    <lineage>
        <taxon>Eukaryota</taxon>
        <taxon>Sar</taxon>
        <taxon>Rhizaria</taxon>
        <taxon>Cercozoa</taxon>
        <taxon>Chlorarachniophyceae</taxon>
        <taxon>Lotharella</taxon>
    </lineage>
</organism>
<dbReference type="Gene3D" id="3.40.50.150">
    <property type="entry name" value="Vaccinia Virus protein VP39"/>
    <property type="match status" value="1"/>
</dbReference>
<dbReference type="SUPFAM" id="SSF53335">
    <property type="entry name" value="S-adenosyl-L-methionine-dependent methyltransferases"/>
    <property type="match status" value="1"/>
</dbReference>
<dbReference type="EMBL" id="HBIV01022098">
    <property type="protein sequence ID" value="CAE0664305.1"/>
    <property type="molecule type" value="Transcribed_RNA"/>
</dbReference>
<dbReference type="PANTHER" id="PTHR43712">
    <property type="entry name" value="PUTATIVE (AFU_ORTHOLOGUE AFUA_4G14580)-RELATED"/>
    <property type="match status" value="1"/>
</dbReference>
<dbReference type="GO" id="GO:0008171">
    <property type="term" value="F:O-methyltransferase activity"/>
    <property type="evidence" value="ECO:0007669"/>
    <property type="project" value="InterPro"/>
</dbReference>
<feature type="region of interest" description="Disordered" evidence="4">
    <location>
        <begin position="360"/>
        <end position="379"/>
    </location>
</feature>
<protein>
    <recommendedName>
        <fullName evidence="5">O-methyltransferase C-terminal domain-containing protein</fullName>
    </recommendedName>
</protein>
<evidence type="ECO:0000256" key="4">
    <source>
        <dbReference type="SAM" id="MobiDB-lite"/>
    </source>
</evidence>
<dbReference type="CDD" id="cd02440">
    <property type="entry name" value="AdoMet_MTases"/>
    <property type="match status" value="1"/>
</dbReference>
<dbReference type="AlphaFoldDB" id="A0A7S3YWL1"/>
<evidence type="ECO:0000256" key="2">
    <source>
        <dbReference type="ARBA" id="ARBA00022679"/>
    </source>
</evidence>
<accession>A0A7S3YWL1</accession>
<dbReference type="InterPro" id="IPR029063">
    <property type="entry name" value="SAM-dependent_MTases_sf"/>
</dbReference>
<feature type="region of interest" description="Disordered" evidence="4">
    <location>
        <begin position="125"/>
        <end position="215"/>
    </location>
</feature>
<dbReference type="Pfam" id="PF00891">
    <property type="entry name" value="Methyltransf_2"/>
    <property type="match status" value="1"/>
</dbReference>
<dbReference type="GO" id="GO:0032259">
    <property type="term" value="P:methylation"/>
    <property type="evidence" value="ECO:0007669"/>
    <property type="project" value="UniProtKB-KW"/>
</dbReference>
<feature type="compositionally biased region" description="Pro residues" evidence="4">
    <location>
        <begin position="265"/>
        <end position="274"/>
    </location>
</feature>
<feature type="domain" description="O-methyltransferase C-terminal" evidence="5">
    <location>
        <begin position="542"/>
        <end position="653"/>
    </location>
</feature>
<name>A0A7S3YWL1_9EUKA</name>
<gene>
    <name evidence="6" type="ORF">LGLO00237_LOCUS15908</name>
</gene>
<dbReference type="PROSITE" id="PS51683">
    <property type="entry name" value="SAM_OMT_II"/>
    <property type="match status" value="1"/>
</dbReference>
<evidence type="ECO:0000256" key="1">
    <source>
        <dbReference type="ARBA" id="ARBA00022603"/>
    </source>
</evidence>
<dbReference type="InterPro" id="IPR001077">
    <property type="entry name" value="COMT_C"/>
</dbReference>
<keyword evidence="1" id="KW-0489">Methyltransferase</keyword>
<feature type="compositionally biased region" description="Basic residues" evidence="4">
    <location>
        <begin position="185"/>
        <end position="203"/>
    </location>
</feature>
<feature type="region of interest" description="Disordered" evidence="4">
    <location>
        <begin position="504"/>
        <end position="534"/>
    </location>
</feature>
<evidence type="ECO:0000256" key="3">
    <source>
        <dbReference type="ARBA" id="ARBA00022691"/>
    </source>
</evidence>
<feature type="region of interest" description="Disordered" evidence="4">
    <location>
        <begin position="234"/>
        <end position="278"/>
    </location>
</feature>
<evidence type="ECO:0000259" key="5">
    <source>
        <dbReference type="Pfam" id="PF00891"/>
    </source>
</evidence>
<evidence type="ECO:0000313" key="6">
    <source>
        <dbReference type="EMBL" id="CAE0664305.1"/>
    </source>
</evidence>
<keyword evidence="2" id="KW-0808">Transferase</keyword>
<reference evidence="6" key="1">
    <citation type="submission" date="2021-01" db="EMBL/GenBank/DDBJ databases">
        <authorList>
            <person name="Corre E."/>
            <person name="Pelletier E."/>
            <person name="Niang G."/>
            <person name="Scheremetjew M."/>
            <person name="Finn R."/>
            <person name="Kale V."/>
            <person name="Holt S."/>
            <person name="Cochrane G."/>
            <person name="Meng A."/>
            <person name="Brown T."/>
            <person name="Cohen L."/>
        </authorList>
    </citation>
    <scope>NUCLEOTIDE SEQUENCE</scope>
    <source>
        <strain evidence="6">CCCM811</strain>
    </source>
</reference>
<keyword evidence="3" id="KW-0949">S-adenosyl-L-methionine</keyword>
<dbReference type="Gene3D" id="1.10.10.10">
    <property type="entry name" value="Winged helix-like DNA-binding domain superfamily/Winged helix DNA-binding domain"/>
    <property type="match status" value="1"/>
</dbReference>
<proteinExistence type="predicted"/>
<sequence>MDGSSTLSAQTMKAVRNSAVMPMFATQNIQVRSRAAGSTQASSHALSALATAGGVAMAAAPAAVPRELYNLPAHSSNLQPSPQPSLLRLPVAAAQPVMAPKGQPLRVAAPVGNIVTAAQPITKASPYHHPASSFLRDVGPSPHRSLSHSQHFNASAVAAGHATARPSYAGQQQQQQHQIGDVRKAMKRARHAACARASRRRQKANIESLRRSHDELSAKVKALEAEKDRLTQMLLDHETKRRAPQDDDLQRTKPKRQRTDSPPLTFGPPSPEPPSRALKYTPLTWLGKDADGGDDDRGMFFIWLSQHLLPAATAAAAAGIFDALSNRGPMALDAIALHCSVSLRAVEAIAPTLEALGLLRSAPGKPSPDNPTDDPLALPEPRRHHRYCVFRLTTRARRYLCSDSPFSWLRPLWSTTGNTSHARLLRVLKGKPGCWRGSGGEGAGGTGVGDGASAATGWEQGSISYEQAREVTELMHRIGCASAPRLARKLRTLRLFSRVASEAPSVPPHAANSSGGVGAQASHSSSIDRGREVKARPVRPVRLLDVAGGSGVYAAHIRQENPHVAVAVADLPTVGRARSEGRFIPEDIGRVDFDMFREDWPVGYDVHLLSNVLHDWGPTKSLDLLKKAYAALPEGGFILIHEMLLATPIKGPGHLHDDMLAALQTHSAIPPQPRGRSSEIPSDTIGALVSACFGLHMLIYTSHGRQLSAFEIHSMLDSAGFEVSHGSPHAIPESWFSLVVAQKPAKKTAENQVMRSSTSLS</sequence>